<keyword evidence="1" id="KW-0719">Serine esterase</keyword>
<evidence type="ECO:0000256" key="3">
    <source>
        <dbReference type="ARBA" id="ARBA00022801"/>
    </source>
</evidence>
<evidence type="ECO:0000256" key="1">
    <source>
        <dbReference type="ARBA" id="ARBA00022487"/>
    </source>
</evidence>
<dbReference type="Pfam" id="PF22244">
    <property type="entry name" value="GCE_fung"/>
    <property type="match status" value="1"/>
</dbReference>
<feature type="domain" description="4-O-methyl-glucuronoyl methylesterase-like" evidence="5">
    <location>
        <begin position="215"/>
        <end position="369"/>
    </location>
</feature>
<dbReference type="InterPro" id="IPR054579">
    <property type="entry name" value="GCE-like_dom"/>
</dbReference>
<dbReference type="RefSeq" id="WP_252110866.1">
    <property type="nucleotide sequence ID" value="NZ_JAMSCK010000001.1"/>
</dbReference>
<protein>
    <submittedName>
        <fullName evidence="6">Acetylxylan esterase</fullName>
    </submittedName>
</protein>
<evidence type="ECO:0000256" key="4">
    <source>
        <dbReference type="SAM" id="SignalP"/>
    </source>
</evidence>
<reference evidence="6" key="1">
    <citation type="submission" date="2022-06" db="EMBL/GenBank/DDBJ databases">
        <title>Gramella sediminis sp. nov., isolated from deep-sea sediment of the Indian Ocean.</title>
        <authorList>
            <person name="Yang L."/>
        </authorList>
    </citation>
    <scope>NUCLEOTIDE SEQUENCE</scope>
    <source>
        <strain evidence="6">HMD3159</strain>
    </source>
</reference>
<sequence>MNRLSFLLILMLSLPSIMFVQQDEMMGPATCELPDLLTAEDGTKITSAEEWKRKRRPEILEMLKELMYGQAPEAPEDLKFIVFDDSENALGGIARRKQVAIYLEGKTDYHLLDMLIYLPKGQDEPVPVFLGLNFQGNHAINPDPAIRLSDKWVWIGAGGSVDNHPTERSRGAVSSRWPIEMILDKGYGVATVYAGDLDPDYFDDFQNGIHSLYPDLQKRGDNFSTIGAWAWGLSRCMDYFETDPEISKDKVAVFGFSRMGKAAIWAGAKDERFAMVISNESGGGGAALSKRKVGEDIARLNNGNPHWFSKNFRQFNNNEAVMPFDQHMVISLIAPRPVYIASAEGDPGSDPEGEFLSAKYASPVYNLFGKETFKKVSFPKIDHPVMKNGMGYHIRSGKHDITEYDWEQYLKFADRYIK</sequence>
<comment type="caution">
    <text evidence="6">The sequence shown here is derived from an EMBL/GenBank/DDBJ whole genome shotgun (WGS) entry which is preliminary data.</text>
</comment>
<evidence type="ECO:0000256" key="2">
    <source>
        <dbReference type="ARBA" id="ARBA00022729"/>
    </source>
</evidence>
<dbReference type="Gene3D" id="3.40.50.1820">
    <property type="entry name" value="alpha/beta hydrolase"/>
    <property type="match status" value="1"/>
</dbReference>
<evidence type="ECO:0000313" key="7">
    <source>
        <dbReference type="Proteomes" id="UP001155077"/>
    </source>
</evidence>
<dbReference type="Proteomes" id="UP001155077">
    <property type="component" value="Unassembled WGS sequence"/>
</dbReference>
<dbReference type="SUPFAM" id="SSF53474">
    <property type="entry name" value="alpha/beta-Hydrolases"/>
    <property type="match status" value="1"/>
</dbReference>
<keyword evidence="2 4" id="KW-0732">Signal</keyword>
<proteinExistence type="predicted"/>
<accession>A0ABT0YYD3</accession>
<evidence type="ECO:0000313" key="6">
    <source>
        <dbReference type="EMBL" id="MCM8568472.1"/>
    </source>
</evidence>
<name>A0ABT0YYD3_9FLAO</name>
<keyword evidence="7" id="KW-1185">Reference proteome</keyword>
<feature type="chain" id="PRO_5047332389" evidence="4">
    <location>
        <begin position="23"/>
        <end position="418"/>
    </location>
</feature>
<dbReference type="EMBL" id="JAMSCK010000001">
    <property type="protein sequence ID" value="MCM8568472.1"/>
    <property type="molecule type" value="Genomic_DNA"/>
</dbReference>
<dbReference type="InterPro" id="IPR029058">
    <property type="entry name" value="AB_hydrolase_fold"/>
</dbReference>
<keyword evidence="3" id="KW-0378">Hydrolase</keyword>
<evidence type="ECO:0000259" key="5">
    <source>
        <dbReference type="Pfam" id="PF22244"/>
    </source>
</evidence>
<gene>
    <name evidence="6" type="ORF">NE848_03730</name>
</gene>
<feature type="signal peptide" evidence="4">
    <location>
        <begin position="1"/>
        <end position="22"/>
    </location>
</feature>
<organism evidence="6 7">
    <name type="scientific">Gramella jeungdoensis</name>
    <dbReference type="NCBI Taxonomy" id="708091"/>
    <lineage>
        <taxon>Bacteria</taxon>
        <taxon>Pseudomonadati</taxon>
        <taxon>Bacteroidota</taxon>
        <taxon>Flavobacteriia</taxon>
        <taxon>Flavobacteriales</taxon>
        <taxon>Flavobacteriaceae</taxon>
        <taxon>Christiangramia</taxon>
    </lineage>
</organism>